<dbReference type="GO" id="GO:0015074">
    <property type="term" value="P:DNA integration"/>
    <property type="evidence" value="ECO:0007669"/>
    <property type="project" value="InterPro"/>
</dbReference>
<reference evidence="2" key="1">
    <citation type="submission" date="2020-10" db="EMBL/GenBank/DDBJ databases">
        <authorList>
            <person name="Gilroy R."/>
        </authorList>
    </citation>
    <scope>NUCLEOTIDE SEQUENCE</scope>
    <source>
        <strain evidence="2">CHK184-20233</strain>
    </source>
</reference>
<evidence type="ECO:0000313" key="2">
    <source>
        <dbReference type="EMBL" id="HIR58612.1"/>
    </source>
</evidence>
<gene>
    <name evidence="2" type="ORF">IAB38_01035</name>
</gene>
<dbReference type="GO" id="GO:0004803">
    <property type="term" value="F:transposase activity"/>
    <property type="evidence" value="ECO:0007669"/>
    <property type="project" value="TreeGrafter"/>
</dbReference>
<accession>A0A9D1J2L7</accession>
<dbReference type="InterPro" id="IPR051917">
    <property type="entry name" value="Transposase-Integrase"/>
</dbReference>
<dbReference type="Proteomes" id="UP000824232">
    <property type="component" value="Unassembled WGS sequence"/>
</dbReference>
<evidence type="ECO:0000259" key="1">
    <source>
        <dbReference type="PROSITE" id="PS50994"/>
    </source>
</evidence>
<protein>
    <submittedName>
        <fullName evidence="2">IS30 family transposase</fullName>
    </submittedName>
</protein>
<reference evidence="2" key="2">
    <citation type="journal article" date="2021" name="PeerJ">
        <title>Extensive microbial diversity within the chicken gut microbiome revealed by metagenomics and culture.</title>
        <authorList>
            <person name="Gilroy R."/>
            <person name="Ravi A."/>
            <person name="Getino M."/>
            <person name="Pursley I."/>
            <person name="Horton D.L."/>
            <person name="Alikhan N.F."/>
            <person name="Baker D."/>
            <person name="Gharbi K."/>
            <person name="Hall N."/>
            <person name="Watson M."/>
            <person name="Adriaenssens E.M."/>
            <person name="Foster-Nyarko E."/>
            <person name="Jarju S."/>
            <person name="Secka A."/>
            <person name="Antonio M."/>
            <person name="Oren A."/>
            <person name="Chaudhuri R.R."/>
            <person name="La Ragione R."/>
            <person name="Hildebrand F."/>
            <person name="Pallen M.J."/>
        </authorList>
    </citation>
    <scope>NUCLEOTIDE SEQUENCE</scope>
    <source>
        <strain evidence="2">CHK184-20233</strain>
    </source>
</reference>
<dbReference type="EMBL" id="DVHC01000013">
    <property type="protein sequence ID" value="HIR58612.1"/>
    <property type="molecule type" value="Genomic_DNA"/>
</dbReference>
<dbReference type="GO" id="GO:0005829">
    <property type="term" value="C:cytosol"/>
    <property type="evidence" value="ECO:0007669"/>
    <property type="project" value="TreeGrafter"/>
</dbReference>
<dbReference type="InterPro" id="IPR012337">
    <property type="entry name" value="RNaseH-like_sf"/>
</dbReference>
<dbReference type="NCBIfam" id="NF033563">
    <property type="entry name" value="transpos_IS30"/>
    <property type="match status" value="1"/>
</dbReference>
<dbReference type="PANTHER" id="PTHR10948:SF23">
    <property type="entry name" value="TRANSPOSASE INSI FOR INSERTION SEQUENCE ELEMENT IS30A-RELATED"/>
    <property type="match status" value="1"/>
</dbReference>
<sequence length="437" mass="51375">MKKKVTNVHFTLETRKLIEERLNESKTITEISNELQRDRSNIGKEIMKHRIATFPSTFNYDHPCLKHVNCSMKTYECYKTCKNIEIKLCENLISSPHVCNGCQKKKYCRHVRYYYNAVEANNEYVNSWKKDRSKLRYTPLELDILNNDFKVLVLNCKSIYHALIVINKRGFNFKISTIYKQIERGQLALKKSDLPRCRKTKQKEVRDKSYKRDIDGHTYEDYNSYKEENPNAVETQMDTVEGIKENDAPVFFTIEIVDIKFILIFKLTSQNAKEVSNKLKLLKQILGNEIIEKIFEILLTDNGKEFIRLDDLQEILPNANIFYCHPYSSYEKGNIENNHELIRRVIPKGVSLKCYTQKDLDLLCSHINSLYRESLDGKCPFDLVENYISKNVLDKLNLKRIDDDKVVLVPKLLGEKNINNIKKYLDKKEIEEANITL</sequence>
<feature type="domain" description="Integrase catalytic" evidence="1">
    <location>
        <begin position="226"/>
        <end position="388"/>
    </location>
</feature>
<organism evidence="2 3">
    <name type="scientific">Candidatus Onthousia excrementipullorum</name>
    <dbReference type="NCBI Taxonomy" id="2840884"/>
    <lineage>
        <taxon>Bacteria</taxon>
        <taxon>Bacillati</taxon>
        <taxon>Bacillota</taxon>
        <taxon>Bacilli</taxon>
        <taxon>Candidatus Onthousia</taxon>
    </lineage>
</organism>
<dbReference type="GO" id="GO:0003676">
    <property type="term" value="F:nucleic acid binding"/>
    <property type="evidence" value="ECO:0007669"/>
    <property type="project" value="InterPro"/>
</dbReference>
<dbReference type="InterPro" id="IPR001584">
    <property type="entry name" value="Integrase_cat-core"/>
</dbReference>
<proteinExistence type="predicted"/>
<comment type="caution">
    <text evidence="2">The sequence shown here is derived from an EMBL/GenBank/DDBJ whole genome shotgun (WGS) entry which is preliminary data.</text>
</comment>
<dbReference type="PROSITE" id="PS50994">
    <property type="entry name" value="INTEGRASE"/>
    <property type="match status" value="1"/>
</dbReference>
<dbReference type="SUPFAM" id="SSF53098">
    <property type="entry name" value="Ribonuclease H-like"/>
    <property type="match status" value="1"/>
</dbReference>
<dbReference type="GO" id="GO:0032196">
    <property type="term" value="P:transposition"/>
    <property type="evidence" value="ECO:0007669"/>
    <property type="project" value="TreeGrafter"/>
</dbReference>
<name>A0A9D1J2L7_9FIRM</name>
<dbReference type="PANTHER" id="PTHR10948">
    <property type="entry name" value="TRANSPOSASE"/>
    <property type="match status" value="1"/>
</dbReference>
<dbReference type="AlphaFoldDB" id="A0A9D1J2L7"/>
<dbReference type="InterPro" id="IPR053392">
    <property type="entry name" value="Transposase_IS30-like"/>
</dbReference>
<dbReference type="InterPro" id="IPR036397">
    <property type="entry name" value="RNaseH_sf"/>
</dbReference>
<dbReference type="Gene3D" id="3.30.420.10">
    <property type="entry name" value="Ribonuclease H-like superfamily/Ribonuclease H"/>
    <property type="match status" value="1"/>
</dbReference>
<evidence type="ECO:0000313" key="3">
    <source>
        <dbReference type="Proteomes" id="UP000824232"/>
    </source>
</evidence>